<organism evidence="2 3">
    <name type="scientific">Paenibacillus graminis</name>
    <dbReference type="NCBI Taxonomy" id="189425"/>
    <lineage>
        <taxon>Bacteria</taxon>
        <taxon>Bacillati</taxon>
        <taxon>Bacillota</taxon>
        <taxon>Bacilli</taxon>
        <taxon>Bacillales</taxon>
        <taxon>Paenibacillaceae</taxon>
        <taxon>Paenibacillus</taxon>
    </lineage>
</organism>
<dbReference type="STRING" id="189425.PGRAT_30840"/>
<keyword evidence="3" id="KW-1185">Reference proteome</keyword>
<gene>
    <name evidence="2" type="ORF">PGRAT_30840</name>
</gene>
<reference evidence="2 3" key="1">
    <citation type="submission" date="2014-08" db="EMBL/GenBank/DDBJ databases">
        <title>Comparative genomics of the Paenibacillus odorifer group.</title>
        <authorList>
            <person name="den Bakker H.C."/>
            <person name="Tsai Y.-C."/>
            <person name="Martin N."/>
            <person name="Korlach J."/>
            <person name="Wiedmann M."/>
        </authorList>
    </citation>
    <scope>NUCLEOTIDE SEQUENCE [LARGE SCALE GENOMIC DNA]</scope>
    <source>
        <strain evidence="2 3">DSM 15220</strain>
    </source>
</reference>
<dbReference type="EMBL" id="CP009287">
    <property type="protein sequence ID" value="AIQ71494.1"/>
    <property type="molecule type" value="Genomic_DNA"/>
</dbReference>
<evidence type="ECO:0000256" key="1">
    <source>
        <dbReference type="SAM" id="MobiDB-lite"/>
    </source>
</evidence>
<dbReference type="HOGENOM" id="CLU_2047344_0_0_9"/>
<name>A0A089NQY8_9BACL</name>
<proteinExistence type="predicted"/>
<accession>A0A089NQY8</accession>
<evidence type="ECO:0000313" key="2">
    <source>
        <dbReference type="EMBL" id="AIQ71494.1"/>
    </source>
</evidence>
<dbReference type="KEGG" id="pgm:PGRAT_30840"/>
<sequence>MERSSKKDFCRIQLYNVRQIRCLALSAEHSAAPNAAEPVSRDTPVSFRPPSPCACSRLPERKEYALFSKEKDTPFSEAGQTAVIFLAAGVDNRYRMDYIYLNLKIINLKINKKAIGGEQG</sequence>
<dbReference type="AlphaFoldDB" id="A0A089NQY8"/>
<evidence type="ECO:0000313" key="3">
    <source>
        <dbReference type="Proteomes" id="UP000029500"/>
    </source>
</evidence>
<protein>
    <submittedName>
        <fullName evidence="2">Uncharacterized protein</fullName>
    </submittedName>
</protein>
<dbReference type="Proteomes" id="UP000029500">
    <property type="component" value="Chromosome"/>
</dbReference>
<feature type="region of interest" description="Disordered" evidence="1">
    <location>
        <begin position="30"/>
        <end position="50"/>
    </location>
</feature>